<organism evidence="5 6">
    <name type="scientific">Nocardia panacis</name>
    <dbReference type="NCBI Taxonomy" id="2340916"/>
    <lineage>
        <taxon>Bacteria</taxon>
        <taxon>Bacillati</taxon>
        <taxon>Actinomycetota</taxon>
        <taxon>Actinomycetes</taxon>
        <taxon>Mycobacteriales</taxon>
        <taxon>Nocardiaceae</taxon>
        <taxon>Nocardia</taxon>
    </lineage>
</organism>
<dbReference type="PANTHER" id="PTHR43343">
    <property type="entry name" value="PEPTIDASE S12"/>
    <property type="match status" value="1"/>
</dbReference>
<feature type="region of interest" description="Disordered" evidence="3">
    <location>
        <begin position="1"/>
        <end position="21"/>
    </location>
</feature>
<name>A0A3A4KEU8_9NOCA</name>
<feature type="compositionally biased region" description="Basic and acidic residues" evidence="3">
    <location>
        <begin position="1"/>
        <end position="14"/>
    </location>
</feature>
<evidence type="ECO:0000256" key="2">
    <source>
        <dbReference type="ARBA" id="ARBA00022801"/>
    </source>
</evidence>
<keyword evidence="2" id="KW-0378">Hydrolase</keyword>
<dbReference type="InterPro" id="IPR041489">
    <property type="entry name" value="PDZ_6"/>
</dbReference>
<evidence type="ECO:0000256" key="1">
    <source>
        <dbReference type="ARBA" id="ARBA00022670"/>
    </source>
</evidence>
<dbReference type="EMBL" id="QZFU01000010">
    <property type="protein sequence ID" value="RJO79238.1"/>
    <property type="molecule type" value="Genomic_DNA"/>
</dbReference>
<dbReference type="SUPFAM" id="SSF50494">
    <property type="entry name" value="Trypsin-like serine proteases"/>
    <property type="match status" value="1"/>
</dbReference>
<proteinExistence type="predicted"/>
<evidence type="ECO:0000313" key="5">
    <source>
        <dbReference type="EMBL" id="RJO79238.1"/>
    </source>
</evidence>
<dbReference type="Pfam" id="PF17820">
    <property type="entry name" value="PDZ_6"/>
    <property type="match status" value="1"/>
</dbReference>
<dbReference type="PROSITE" id="PS00135">
    <property type="entry name" value="TRYPSIN_SER"/>
    <property type="match status" value="1"/>
</dbReference>
<dbReference type="PANTHER" id="PTHR43343:SF3">
    <property type="entry name" value="PROTEASE DO-LIKE 8, CHLOROPLASTIC"/>
    <property type="match status" value="1"/>
</dbReference>
<keyword evidence="6" id="KW-1185">Reference proteome</keyword>
<dbReference type="InterPro" id="IPR033116">
    <property type="entry name" value="TRYPSIN_SER"/>
</dbReference>
<dbReference type="PROSITE" id="PS50106">
    <property type="entry name" value="PDZ"/>
    <property type="match status" value="1"/>
</dbReference>
<dbReference type="AlphaFoldDB" id="A0A3A4KEU8"/>
<dbReference type="SMART" id="SM00228">
    <property type="entry name" value="PDZ"/>
    <property type="match status" value="1"/>
</dbReference>
<accession>A0A3A4KEU8</accession>
<dbReference type="PRINTS" id="PR00834">
    <property type="entry name" value="PROTEASES2C"/>
</dbReference>
<dbReference type="InterPro" id="IPR051201">
    <property type="entry name" value="Chloro_Bact_Ser_Proteases"/>
</dbReference>
<dbReference type="Gene3D" id="2.40.10.120">
    <property type="match status" value="1"/>
</dbReference>
<sequence length="383" mass="37718">MSEQDRFAGSRPEVRAATGKSRRTAGLALGAAALALGIGAAAAGLGYARHEVPRQPAFAQSQFTAQPATYARPADMRTAAAQVAPGLVDVNTELGMQGARGAGTGIVLSADGAVLTNNHVVAGATDISVTDIGNGQTYRATVVGYDRADDIAVLKLANASGLTTAPLGDSDKVAVGDAVAGVGNAGGVGGPPSMAAGRVTALNRVITASDESSGSSENLNGLIQVAANIQPGDSGGPLVSADGKVVGMDTAASAGYRFSQVSTGGGQGFAIPINRALAVARDIKAGNASESIHIGSTAFLGVTVSDAQGALVRGVVRDGPADRAGIAPGSLITAVNGHPVDSATTLTHLLDATHPGDTAAITWLDLQSQTRSGSATLATGPVG</sequence>
<dbReference type="InterPro" id="IPR036034">
    <property type="entry name" value="PDZ_sf"/>
</dbReference>
<dbReference type="GO" id="GO:0004252">
    <property type="term" value="F:serine-type endopeptidase activity"/>
    <property type="evidence" value="ECO:0007669"/>
    <property type="project" value="InterPro"/>
</dbReference>
<evidence type="ECO:0000259" key="4">
    <source>
        <dbReference type="PROSITE" id="PS50106"/>
    </source>
</evidence>
<reference evidence="5 6" key="1">
    <citation type="submission" date="2018-09" db="EMBL/GenBank/DDBJ databases">
        <title>YIM PH21274 draft genome.</title>
        <authorList>
            <person name="Miao C."/>
        </authorList>
    </citation>
    <scope>NUCLEOTIDE SEQUENCE [LARGE SCALE GENOMIC DNA]</scope>
    <source>
        <strain evidence="5 6">YIM PH 21724</strain>
    </source>
</reference>
<dbReference type="Proteomes" id="UP000266677">
    <property type="component" value="Unassembled WGS sequence"/>
</dbReference>
<dbReference type="InterPro" id="IPR001478">
    <property type="entry name" value="PDZ"/>
</dbReference>
<dbReference type="Gene3D" id="2.30.42.10">
    <property type="match status" value="1"/>
</dbReference>
<dbReference type="GO" id="GO:0006508">
    <property type="term" value="P:proteolysis"/>
    <property type="evidence" value="ECO:0007669"/>
    <property type="project" value="UniProtKB-KW"/>
</dbReference>
<evidence type="ECO:0000313" key="6">
    <source>
        <dbReference type="Proteomes" id="UP000266677"/>
    </source>
</evidence>
<evidence type="ECO:0000256" key="3">
    <source>
        <dbReference type="SAM" id="MobiDB-lite"/>
    </source>
</evidence>
<protein>
    <submittedName>
        <fullName evidence="5">PDZ domain-containing protein</fullName>
    </submittedName>
</protein>
<dbReference type="RefSeq" id="WP_120037569.1">
    <property type="nucleotide sequence ID" value="NZ_QZFU01000010.1"/>
</dbReference>
<dbReference type="InterPro" id="IPR001940">
    <property type="entry name" value="Peptidase_S1C"/>
</dbReference>
<dbReference type="InterPro" id="IPR009003">
    <property type="entry name" value="Peptidase_S1_PA"/>
</dbReference>
<gene>
    <name evidence="5" type="ORF">D5S18_02570</name>
</gene>
<keyword evidence="1" id="KW-0645">Protease</keyword>
<dbReference type="Pfam" id="PF13365">
    <property type="entry name" value="Trypsin_2"/>
    <property type="match status" value="1"/>
</dbReference>
<dbReference type="OrthoDB" id="73775at2"/>
<comment type="caution">
    <text evidence="5">The sequence shown here is derived from an EMBL/GenBank/DDBJ whole genome shotgun (WGS) entry which is preliminary data.</text>
</comment>
<feature type="domain" description="PDZ" evidence="4">
    <location>
        <begin position="295"/>
        <end position="344"/>
    </location>
</feature>
<dbReference type="SUPFAM" id="SSF50156">
    <property type="entry name" value="PDZ domain-like"/>
    <property type="match status" value="1"/>
</dbReference>